<dbReference type="InterPro" id="IPR004383">
    <property type="entry name" value="rRNA_lsu_MTrfase_RlmN/Cfr"/>
</dbReference>
<dbReference type="SFLD" id="SFLDF00275">
    <property type="entry name" value="adenosine_C2_methyltransferase"/>
    <property type="match status" value="1"/>
</dbReference>
<dbReference type="NCBIfam" id="TIGR00048">
    <property type="entry name" value="rRNA_mod_RlmN"/>
    <property type="match status" value="1"/>
</dbReference>
<evidence type="ECO:0000313" key="15">
    <source>
        <dbReference type="Proteomes" id="UP000823915"/>
    </source>
</evidence>
<evidence type="ECO:0000256" key="7">
    <source>
        <dbReference type="ARBA" id="ARBA00022691"/>
    </source>
</evidence>
<dbReference type="CDD" id="cd01335">
    <property type="entry name" value="Radical_SAM"/>
    <property type="match status" value="1"/>
</dbReference>
<evidence type="ECO:0000256" key="5">
    <source>
        <dbReference type="ARBA" id="ARBA00022603"/>
    </source>
</evidence>
<comment type="caution">
    <text evidence="14">The sequence shown here is derived from an EMBL/GenBank/DDBJ whole genome shotgun (WGS) entry which is preliminary data.</text>
</comment>
<evidence type="ECO:0000256" key="3">
    <source>
        <dbReference type="ARBA" id="ARBA00022490"/>
    </source>
</evidence>
<dbReference type="GO" id="GO:0019843">
    <property type="term" value="F:rRNA binding"/>
    <property type="evidence" value="ECO:0007669"/>
    <property type="project" value="UniProtKB-UniRule"/>
</dbReference>
<comment type="function">
    <text evidence="12">Specifically methylates position 2 of adenine 2503 in 23S rRNA and position 2 of adenine 37 in tRNAs.</text>
</comment>
<protein>
    <recommendedName>
        <fullName evidence="12">Probable dual-specificity RNA methyltransferase RlmN</fullName>
        <ecNumber evidence="12">2.1.1.192</ecNumber>
    </recommendedName>
    <alternativeName>
        <fullName evidence="12">23S rRNA (adenine(2503)-C(2))-methyltransferase</fullName>
    </alternativeName>
    <alternativeName>
        <fullName evidence="12">23S rRNA m2A2503 methyltransferase</fullName>
    </alternativeName>
    <alternativeName>
        <fullName evidence="12">Ribosomal RNA large subunit methyltransferase N</fullName>
    </alternativeName>
    <alternativeName>
        <fullName evidence="12">tRNA (adenine(37)-C(2))-methyltransferase</fullName>
    </alternativeName>
    <alternativeName>
        <fullName evidence="12">tRNA m2A37 methyltransferase</fullName>
    </alternativeName>
</protein>
<feature type="domain" description="Radical SAM core" evidence="13">
    <location>
        <begin position="102"/>
        <end position="332"/>
    </location>
</feature>
<keyword evidence="7 12" id="KW-0949">S-adenosyl-L-methionine</keyword>
<dbReference type="InterPro" id="IPR048641">
    <property type="entry name" value="RlmN_N"/>
</dbReference>
<comment type="catalytic activity">
    <reaction evidence="12">
        <text>adenosine(2503) in 23S rRNA + 2 reduced [2Fe-2S]-[ferredoxin] + 2 S-adenosyl-L-methionine = 2-methyladenosine(2503) in 23S rRNA + 5'-deoxyadenosine + L-methionine + 2 oxidized [2Fe-2S]-[ferredoxin] + S-adenosyl-L-homocysteine</text>
        <dbReference type="Rhea" id="RHEA:42916"/>
        <dbReference type="Rhea" id="RHEA-COMP:10000"/>
        <dbReference type="Rhea" id="RHEA-COMP:10001"/>
        <dbReference type="Rhea" id="RHEA-COMP:10152"/>
        <dbReference type="Rhea" id="RHEA-COMP:10282"/>
        <dbReference type="ChEBI" id="CHEBI:17319"/>
        <dbReference type="ChEBI" id="CHEBI:33737"/>
        <dbReference type="ChEBI" id="CHEBI:33738"/>
        <dbReference type="ChEBI" id="CHEBI:57844"/>
        <dbReference type="ChEBI" id="CHEBI:57856"/>
        <dbReference type="ChEBI" id="CHEBI:59789"/>
        <dbReference type="ChEBI" id="CHEBI:74411"/>
        <dbReference type="ChEBI" id="CHEBI:74497"/>
        <dbReference type="EC" id="2.1.1.192"/>
    </reaction>
</comment>
<keyword evidence="2 12" id="KW-0004">4Fe-4S</keyword>
<dbReference type="PIRSF" id="PIRSF006004">
    <property type="entry name" value="CHP00048"/>
    <property type="match status" value="1"/>
</dbReference>
<evidence type="ECO:0000256" key="9">
    <source>
        <dbReference type="ARBA" id="ARBA00022723"/>
    </source>
</evidence>
<keyword evidence="3 12" id="KW-0963">Cytoplasm</keyword>
<dbReference type="FunFam" id="3.20.20.70:FF:000014">
    <property type="entry name" value="Probable dual-specificity RNA methyltransferase RlmN"/>
    <property type="match status" value="1"/>
</dbReference>
<accession>A0A9D1YBV5</accession>
<dbReference type="EMBL" id="DXDU01000010">
    <property type="protein sequence ID" value="HIY25669.1"/>
    <property type="molecule type" value="Genomic_DNA"/>
</dbReference>
<dbReference type="InterPro" id="IPR013785">
    <property type="entry name" value="Aldolase_TIM"/>
</dbReference>
<reference evidence="14" key="1">
    <citation type="journal article" date="2021" name="PeerJ">
        <title>Extensive microbial diversity within the chicken gut microbiome revealed by metagenomics and culture.</title>
        <authorList>
            <person name="Gilroy R."/>
            <person name="Ravi A."/>
            <person name="Getino M."/>
            <person name="Pursley I."/>
            <person name="Horton D.L."/>
            <person name="Alikhan N.F."/>
            <person name="Baker D."/>
            <person name="Gharbi K."/>
            <person name="Hall N."/>
            <person name="Watson M."/>
            <person name="Adriaenssens E.M."/>
            <person name="Foster-Nyarko E."/>
            <person name="Jarju S."/>
            <person name="Secka A."/>
            <person name="Antonio M."/>
            <person name="Oren A."/>
            <person name="Chaudhuri R.R."/>
            <person name="La Ragione R."/>
            <person name="Hildebrand F."/>
            <person name="Pallen M.J."/>
        </authorList>
    </citation>
    <scope>NUCLEOTIDE SEQUENCE</scope>
    <source>
        <strain evidence="14">1282</strain>
    </source>
</reference>
<feature type="active site" description="S-methylcysteine intermediate" evidence="12">
    <location>
        <position position="337"/>
    </location>
</feature>
<feature type="binding site" evidence="12">
    <location>
        <begin position="163"/>
        <end position="164"/>
    </location>
    <ligand>
        <name>S-adenosyl-L-methionine</name>
        <dbReference type="ChEBI" id="CHEBI:59789"/>
    </ligand>
</feature>
<dbReference type="GO" id="GO:0000049">
    <property type="term" value="F:tRNA binding"/>
    <property type="evidence" value="ECO:0007669"/>
    <property type="project" value="UniProtKB-UniRule"/>
</dbReference>
<proteinExistence type="inferred from homology"/>
<keyword evidence="9 12" id="KW-0479">Metal-binding</keyword>
<dbReference type="Pfam" id="PF04055">
    <property type="entry name" value="Radical_SAM"/>
    <property type="match status" value="1"/>
</dbReference>
<dbReference type="InterPro" id="IPR058240">
    <property type="entry name" value="rSAM_sf"/>
</dbReference>
<evidence type="ECO:0000256" key="8">
    <source>
        <dbReference type="ARBA" id="ARBA00022694"/>
    </source>
</evidence>
<evidence type="ECO:0000259" key="13">
    <source>
        <dbReference type="PROSITE" id="PS51918"/>
    </source>
</evidence>
<evidence type="ECO:0000256" key="10">
    <source>
        <dbReference type="ARBA" id="ARBA00023004"/>
    </source>
</evidence>
<dbReference type="GO" id="GO:0070040">
    <property type="term" value="F:rRNA (adenine(2503)-C2-)-methyltransferase activity"/>
    <property type="evidence" value="ECO:0007669"/>
    <property type="project" value="UniProtKB-UniRule"/>
</dbReference>
<dbReference type="SFLD" id="SFLDG01062">
    <property type="entry name" value="methyltransferase_(Class_A)"/>
    <property type="match status" value="1"/>
</dbReference>
<evidence type="ECO:0000256" key="12">
    <source>
        <dbReference type="HAMAP-Rule" id="MF_01849"/>
    </source>
</evidence>
<dbReference type="GO" id="GO:0070475">
    <property type="term" value="P:rRNA base methylation"/>
    <property type="evidence" value="ECO:0007669"/>
    <property type="project" value="UniProtKB-UniRule"/>
</dbReference>
<dbReference type="GO" id="GO:0002935">
    <property type="term" value="F:tRNA (adenine(37)-C2)-methyltransferase activity"/>
    <property type="evidence" value="ECO:0007669"/>
    <property type="project" value="UniProtKB-UniRule"/>
</dbReference>
<feature type="active site" description="Proton acceptor" evidence="12">
    <location>
        <position position="96"/>
    </location>
</feature>
<dbReference type="InterPro" id="IPR040072">
    <property type="entry name" value="Methyltransferase_A"/>
</dbReference>
<dbReference type="GO" id="GO:0005737">
    <property type="term" value="C:cytoplasm"/>
    <property type="evidence" value="ECO:0007669"/>
    <property type="project" value="UniProtKB-SubCell"/>
</dbReference>
<dbReference type="Proteomes" id="UP000823915">
    <property type="component" value="Unassembled WGS sequence"/>
</dbReference>
<comment type="subcellular location">
    <subcellularLocation>
        <location evidence="1 12">Cytoplasm</location>
    </subcellularLocation>
</comment>
<dbReference type="PROSITE" id="PS51918">
    <property type="entry name" value="RADICAL_SAM"/>
    <property type="match status" value="1"/>
</dbReference>
<gene>
    <name evidence="12 14" type="primary">rlmN</name>
    <name evidence="14" type="ORF">H9838_00665</name>
</gene>
<dbReference type="SUPFAM" id="SSF102114">
    <property type="entry name" value="Radical SAM enzymes"/>
    <property type="match status" value="1"/>
</dbReference>
<dbReference type="Gene3D" id="3.20.20.70">
    <property type="entry name" value="Aldolase class I"/>
    <property type="match status" value="1"/>
</dbReference>
<dbReference type="GO" id="GO:0030488">
    <property type="term" value="P:tRNA methylation"/>
    <property type="evidence" value="ECO:0007669"/>
    <property type="project" value="UniProtKB-UniRule"/>
</dbReference>
<feature type="binding site" evidence="12">
    <location>
        <position position="120"/>
    </location>
    <ligand>
        <name>[4Fe-4S] cluster</name>
        <dbReference type="ChEBI" id="CHEBI:49883"/>
        <note>4Fe-4S-S-AdoMet</note>
    </ligand>
</feature>
<comment type="cofactor">
    <cofactor evidence="12">
        <name>[4Fe-4S] cluster</name>
        <dbReference type="ChEBI" id="CHEBI:49883"/>
    </cofactor>
    <text evidence="12">Binds 1 [4Fe-4S] cluster. The cluster is coordinated with 3 cysteines and an exchangeable S-adenosyl-L-methionine.</text>
</comment>
<feature type="binding site" evidence="12">
    <location>
        <position position="195"/>
    </location>
    <ligand>
        <name>S-adenosyl-L-methionine</name>
        <dbReference type="ChEBI" id="CHEBI:59789"/>
    </ligand>
</feature>
<keyword evidence="11 12" id="KW-0411">Iron-sulfur</keyword>
<keyword evidence="10 12" id="KW-0408">Iron</keyword>
<keyword evidence="6 12" id="KW-0808">Transferase</keyword>
<dbReference type="PANTHER" id="PTHR30544:SF5">
    <property type="entry name" value="RADICAL SAM CORE DOMAIN-CONTAINING PROTEIN"/>
    <property type="match status" value="1"/>
</dbReference>
<dbReference type="Gene3D" id="1.10.150.530">
    <property type="match status" value="1"/>
</dbReference>
<keyword evidence="12" id="KW-1015">Disulfide bond</keyword>
<feature type="binding site" evidence="12">
    <location>
        <begin position="218"/>
        <end position="220"/>
    </location>
    <ligand>
        <name>S-adenosyl-L-methionine</name>
        <dbReference type="ChEBI" id="CHEBI:59789"/>
    </ligand>
</feature>
<evidence type="ECO:0000256" key="2">
    <source>
        <dbReference type="ARBA" id="ARBA00022485"/>
    </source>
</evidence>
<keyword evidence="5 12" id="KW-0489">Methyltransferase</keyword>
<organism evidence="14 15">
    <name type="scientific">Candidatus Acutalibacter pullistercoris</name>
    <dbReference type="NCBI Taxonomy" id="2838418"/>
    <lineage>
        <taxon>Bacteria</taxon>
        <taxon>Bacillati</taxon>
        <taxon>Bacillota</taxon>
        <taxon>Clostridia</taxon>
        <taxon>Eubacteriales</taxon>
        <taxon>Acutalibacteraceae</taxon>
        <taxon>Acutalibacter</taxon>
    </lineage>
</organism>
<dbReference type="GO" id="GO:0046872">
    <property type="term" value="F:metal ion binding"/>
    <property type="evidence" value="ECO:0007669"/>
    <property type="project" value="UniProtKB-KW"/>
</dbReference>
<dbReference type="GO" id="GO:0051539">
    <property type="term" value="F:4 iron, 4 sulfur cluster binding"/>
    <property type="evidence" value="ECO:0007669"/>
    <property type="project" value="UniProtKB-UniRule"/>
</dbReference>
<feature type="binding site" evidence="12">
    <location>
        <position position="123"/>
    </location>
    <ligand>
        <name>[4Fe-4S] cluster</name>
        <dbReference type="ChEBI" id="CHEBI:49883"/>
        <note>4Fe-4S-S-AdoMet</note>
    </ligand>
</feature>
<evidence type="ECO:0000256" key="11">
    <source>
        <dbReference type="ARBA" id="ARBA00023014"/>
    </source>
</evidence>
<dbReference type="SFLD" id="SFLDS00029">
    <property type="entry name" value="Radical_SAM"/>
    <property type="match status" value="1"/>
</dbReference>
<feature type="binding site" evidence="12">
    <location>
        <position position="116"/>
    </location>
    <ligand>
        <name>[4Fe-4S] cluster</name>
        <dbReference type="ChEBI" id="CHEBI:49883"/>
        <note>4Fe-4S-S-AdoMet</note>
    </ligand>
</feature>
<dbReference type="Pfam" id="PF21016">
    <property type="entry name" value="RlmN_N"/>
    <property type="match status" value="1"/>
</dbReference>
<keyword evidence="8 12" id="KW-0819">tRNA processing</keyword>
<name>A0A9D1YBV5_9FIRM</name>
<comment type="similarity">
    <text evidence="12">Belongs to the radical SAM superfamily. RlmN family.</text>
</comment>
<dbReference type="InterPro" id="IPR007197">
    <property type="entry name" value="rSAM"/>
</dbReference>
<evidence type="ECO:0000256" key="6">
    <source>
        <dbReference type="ARBA" id="ARBA00022679"/>
    </source>
</evidence>
<evidence type="ECO:0000256" key="4">
    <source>
        <dbReference type="ARBA" id="ARBA00022552"/>
    </source>
</evidence>
<dbReference type="HAMAP" id="MF_01849">
    <property type="entry name" value="RNA_methyltr_RlmN"/>
    <property type="match status" value="1"/>
</dbReference>
<sequence>MSTEFLDPRDIKSLTLPELQQALGELGCPKFRAGQVFRWLSRGVTDFSQMSDLSKDLRESLSQRYQIRGAQAARKQVSKDGTVKYLFQLYDGEFVESVVMRYHHGTSICISTQVGCKMNCSFCATGKSGFSRDLSASEILSQVQAASLDLGERISHVVLMGMGEPLDNYQNVLRFLELITCPQGMDLSMRHISLSTCGLVDKIYDLADRKLQLTLSISLHAPNDEIRSRTMPVNKRWNVEELLKACRYYSRTTSRRISFEYAMIAGVNDMDWCARELASRLKGILAHVNLIPVNDVTGTGYRKSGTGRIQRFVSILESLGVTATVRRTLGSDIDASCGQLRRNYKGGDQGES</sequence>
<feature type="binding site" evidence="12">
    <location>
        <position position="294"/>
    </location>
    <ligand>
        <name>S-adenosyl-L-methionine</name>
        <dbReference type="ChEBI" id="CHEBI:59789"/>
    </ligand>
</feature>
<reference evidence="14" key="2">
    <citation type="submission" date="2021-04" db="EMBL/GenBank/DDBJ databases">
        <authorList>
            <person name="Gilroy R."/>
        </authorList>
    </citation>
    <scope>NUCLEOTIDE SEQUENCE</scope>
    <source>
        <strain evidence="14">1282</strain>
    </source>
</reference>
<comment type="miscellaneous">
    <text evidence="12">Reaction proceeds by a ping-pong mechanism involving intermediate methylation of a conserved cysteine residue.</text>
</comment>
<keyword evidence="4 12" id="KW-0698">rRNA processing</keyword>
<comment type="caution">
    <text evidence="12">Lacks conserved residue(s) required for the propagation of feature annotation.</text>
</comment>
<comment type="catalytic activity">
    <reaction evidence="12">
        <text>adenosine(37) in tRNA + 2 reduced [2Fe-2S]-[ferredoxin] + 2 S-adenosyl-L-methionine = 2-methyladenosine(37) in tRNA + 5'-deoxyadenosine + L-methionine + 2 oxidized [2Fe-2S]-[ferredoxin] + S-adenosyl-L-homocysteine</text>
        <dbReference type="Rhea" id="RHEA:43332"/>
        <dbReference type="Rhea" id="RHEA-COMP:10000"/>
        <dbReference type="Rhea" id="RHEA-COMP:10001"/>
        <dbReference type="Rhea" id="RHEA-COMP:10162"/>
        <dbReference type="Rhea" id="RHEA-COMP:10485"/>
        <dbReference type="ChEBI" id="CHEBI:17319"/>
        <dbReference type="ChEBI" id="CHEBI:33737"/>
        <dbReference type="ChEBI" id="CHEBI:33738"/>
        <dbReference type="ChEBI" id="CHEBI:57844"/>
        <dbReference type="ChEBI" id="CHEBI:57856"/>
        <dbReference type="ChEBI" id="CHEBI:59789"/>
        <dbReference type="ChEBI" id="CHEBI:74411"/>
        <dbReference type="ChEBI" id="CHEBI:74497"/>
        <dbReference type="EC" id="2.1.1.192"/>
    </reaction>
</comment>
<dbReference type="EC" id="2.1.1.192" evidence="12"/>
<evidence type="ECO:0000313" key="14">
    <source>
        <dbReference type="EMBL" id="HIY25669.1"/>
    </source>
</evidence>
<evidence type="ECO:0000256" key="1">
    <source>
        <dbReference type="ARBA" id="ARBA00004496"/>
    </source>
</evidence>
<dbReference type="AlphaFoldDB" id="A0A9D1YBV5"/>
<dbReference type="PANTHER" id="PTHR30544">
    <property type="entry name" value="23S RRNA METHYLTRANSFERASE"/>
    <property type="match status" value="1"/>
</dbReference>
<dbReference type="InterPro" id="IPR027492">
    <property type="entry name" value="RNA_MTrfase_RlmN"/>
</dbReference>